<reference evidence="3 4" key="1">
    <citation type="submission" date="2019-07" db="EMBL/GenBank/DDBJ databases">
        <title>Genomic Encyclopedia of Type Strains, Phase I: the one thousand microbial genomes (KMG-I) project.</title>
        <authorList>
            <person name="Kyrpides N."/>
        </authorList>
    </citation>
    <scope>NUCLEOTIDE SEQUENCE [LARGE SCALE GENOMIC DNA]</scope>
    <source>
        <strain evidence="3 4">DSM 13558</strain>
    </source>
</reference>
<evidence type="ECO:0000313" key="4">
    <source>
        <dbReference type="Proteomes" id="UP000315343"/>
    </source>
</evidence>
<keyword evidence="1" id="KW-1133">Transmembrane helix</keyword>
<evidence type="ECO:0000259" key="2">
    <source>
        <dbReference type="Pfam" id="PF07331"/>
    </source>
</evidence>
<feature type="domain" description="DUF1468" evidence="2">
    <location>
        <begin position="9"/>
        <end position="148"/>
    </location>
</feature>
<dbReference type="Proteomes" id="UP000315343">
    <property type="component" value="Unassembled WGS sequence"/>
</dbReference>
<protein>
    <submittedName>
        <fullName evidence="3">Tripartite tricarboxylate transporter TctB family protein</fullName>
    </submittedName>
</protein>
<dbReference type="AlphaFoldDB" id="A0A562JC52"/>
<dbReference type="EMBL" id="VLKH01000004">
    <property type="protein sequence ID" value="TWH80344.1"/>
    <property type="molecule type" value="Genomic_DNA"/>
</dbReference>
<keyword evidence="1" id="KW-0472">Membrane</keyword>
<sequence>MALELLFNLGLAVFFIYCFFFVGSTVPAALPNTLGGAEWSKILLVLLIISLIANAIKIARSNSGNISFKFNFDIKKFVTNKMFIGSIIMLVYASVLDTVGFLTSSFIMFLFYSRLLGEKKIKTLLISAFGCVVLLYLIFDVLLGIMLPRGTGIFRTFALFIESYI</sequence>
<dbReference type="OrthoDB" id="1957156at2"/>
<evidence type="ECO:0000313" key="3">
    <source>
        <dbReference type="EMBL" id="TWH80344.1"/>
    </source>
</evidence>
<dbReference type="RefSeq" id="WP_145082147.1">
    <property type="nucleotide sequence ID" value="NZ_DAMBUX010000001.1"/>
</dbReference>
<keyword evidence="1" id="KW-0812">Transmembrane</keyword>
<keyword evidence="4" id="KW-1185">Reference proteome</keyword>
<proteinExistence type="predicted"/>
<dbReference type="InterPro" id="IPR009936">
    <property type="entry name" value="DUF1468"/>
</dbReference>
<dbReference type="Pfam" id="PF07331">
    <property type="entry name" value="TctB"/>
    <property type="match status" value="1"/>
</dbReference>
<comment type="caution">
    <text evidence="3">The sequence shown here is derived from an EMBL/GenBank/DDBJ whole genome shotgun (WGS) entry which is preliminary data.</text>
</comment>
<organism evidence="3 4">
    <name type="scientific">Sedimentibacter saalensis</name>
    <dbReference type="NCBI Taxonomy" id="130788"/>
    <lineage>
        <taxon>Bacteria</taxon>
        <taxon>Bacillati</taxon>
        <taxon>Bacillota</taxon>
        <taxon>Tissierellia</taxon>
        <taxon>Sedimentibacter</taxon>
    </lineage>
</organism>
<name>A0A562JC52_9FIRM</name>
<accession>A0A562JC52</accession>
<evidence type="ECO:0000256" key="1">
    <source>
        <dbReference type="SAM" id="Phobius"/>
    </source>
</evidence>
<feature type="transmembrane region" description="Helical" evidence="1">
    <location>
        <begin position="82"/>
        <end position="112"/>
    </location>
</feature>
<feature type="transmembrane region" description="Helical" evidence="1">
    <location>
        <begin position="124"/>
        <end position="147"/>
    </location>
</feature>
<feature type="transmembrane region" description="Helical" evidence="1">
    <location>
        <begin position="42"/>
        <end position="62"/>
    </location>
</feature>
<feature type="transmembrane region" description="Helical" evidence="1">
    <location>
        <begin position="6"/>
        <end position="30"/>
    </location>
</feature>
<gene>
    <name evidence="3" type="ORF">LY60_01604</name>
</gene>